<sequence>MAKSDLERLRDYFDATSKLEVEKAKSLFHEDIVIEAPFTPKLISAAVPKRMEGQQAAFAMYDSLPKMVTPLNFSNIQIYPLQEPEEFLATYQSSATMLATSLPYKQSYISRFRFKDEKIILIAEYYDAITLLTALGGSVKLG</sequence>
<dbReference type="InterPro" id="IPR032710">
    <property type="entry name" value="NTF2-like_dom_sf"/>
</dbReference>
<dbReference type="GeneID" id="19193629"/>
<dbReference type="Proteomes" id="UP000019471">
    <property type="component" value="Unassembled WGS sequence"/>
</dbReference>
<feature type="domain" description="SnoaL-like" evidence="1">
    <location>
        <begin position="10"/>
        <end position="120"/>
    </location>
</feature>
<keyword evidence="3" id="KW-1185">Reference proteome</keyword>
<dbReference type="RefSeq" id="XP_007747702.1">
    <property type="nucleotide sequence ID" value="XM_007749512.1"/>
</dbReference>
<gene>
    <name evidence="2" type="ORF">A1O5_08931</name>
</gene>
<evidence type="ECO:0000259" key="1">
    <source>
        <dbReference type="Pfam" id="PF12680"/>
    </source>
</evidence>
<organism evidence="2 3">
    <name type="scientific">Cladophialophora psammophila CBS 110553</name>
    <dbReference type="NCBI Taxonomy" id="1182543"/>
    <lineage>
        <taxon>Eukaryota</taxon>
        <taxon>Fungi</taxon>
        <taxon>Dikarya</taxon>
        <taxon>Ascomycota</taxon>
        <taxon>Pezizomycotina</taxon>
        <taxon>Eurotiomycetes</taxon>
        <taxon>Chaetothyriomycetidae</taxon>
        <taxon>Chaetothyriales</taxon>
        <taxon>Herpotrichiellaceae</taxon>
        <taxon>Cladophialophora</taxon>
    </lineage>
</organism>
<dbReference type="EMBL" id="AMGX01000014">
    <property type="protein sequence ID" value="EXJ68316.1"/>
    <property type="molecule type" value="Genomic_DNA"/>
</dbReference>
<dbReference type="Gene3D" id="3.10.450.50">
    <property type="match status" value="1"/>
</dbReference>
<comment type="caution">
    <text evidence="2">The sequence shown here is derived from an EMBL/GenBank/DDBJ whole genome shotgun (WGS) entry which is preliminary data.</text>
</comment>
<evidence type="ECO:0000313" key="3">
    <source>
        <dbReference type="Proteomes" id="UP000019471"/>
    </source>
</evidence>
<accession>W9WUJ0</accession>
<dbReference type="InterPro" id="IPR037401">
    <property type="entry name" value="SnoaL-like"/>
</dbReference>
<dbReference type="SUPFAM" id="SSF54427">
    <property type="entry name" value="NTF2-like"/>
    <property type="match status" value="1"/>
</dbReference>
<reference evidence="2 3" key="1">
    <citation type="submission" date="2013-03" db="EMBL/GenBank/DDBJ databases">
        <title>The Genome Sequence of Cladophialophora psammophila CBS 110553.</title>
        <authorList>
            <consortium name="The Broad Institute Genomics Platform"/>
            <person name="Cuomo C."/>
            <person name="de Hoog S."/>
            <person name="Gorbushina A."/>
            <person name="Walker B."/>
            <person name="Young S.K."/>
            <person name="Zeng Q."/>
            <person name="Gargeya S."/>
            <person name="Fitzgerald M."/>
            <person name="Haas B."/>
            <person name="Abouelleil A."/>
            <person name="Allen A.W."/>
            <person name="Alvarado L."/>
            <person name="Arachchi H.M."/>
            <person name="Berlin A.M."/>
            <person name="Chapman S.B."/>
            <person name="Gainer-Dewar J."/>
            <person name="Goldberg J."/>
            <person name="Griggs A."/>
            <person name="Gujja S."/>
            <person name="Hansen M."/>
            <person name="Howarth C."/>
            <person name="Imamovic A."/>
            <person name="Ireland A."/>
            <person name="Larimer J."/>
            <person name="McCowan C."/>
            <person name="Murphy C."/>
            <person name="Pearson M."/>
            <person name="Poon T.W."/>
            <person name="Priest M."/>
            <person name="Roberts A."/>
            <person name="Saif S."/>
            <person name="Shea T."/>
            <person name="Sisk P."/>
            <person name="Sykes S."/>
            <person name="Wortman J."/>
            <person name="Nusbaum C."/>
            <person name="Birren B."/>
        </authorList>
    </citation>
    <scope>NUCLEOTIDE SEQUENCE [LARGE SCALE GENOMIC DNA]</scope>
    <source>
        <strain evidence="2 3">CBS 110553</strain>
    </source>
</reference>
<evidence type="ECO:0000313" key="2">
    <source>
        <dbReference type="EMBL" id="EXJ68316.1"/>
    </source>
</evidence>
<dbReference type="AlphaFoldDB" id="W9WUJ0"/>
<name>W9WUJ0_9EURO</name>
<protein>
    <recommendedName>
        <fullName evidence="1">SnoaL-like domain-containing protein</fullName>
    </recommendedName>
</protein>
<dbReference type="HOGENOM" id="CLU_1815614_0_0_1"/>
<proteinExistence type="predicted"/>
<dbReference type="Pfam" id="PF12680">
    <property type="entry name" value="SnoaL_2"/>
    <property type="match status" value="1"/>
</dbReference>